<reference evidence="3" key="1">
    <citation type="submission" date="2018-05" db="EMBL/GenBank/DDBJ databases">
        <authorList>
            <person name="Lanie J.A."/>
            <person name="Ng W.-L."/>
            <person name="Kazmierczak K.M."/>
            <person name="Andrzejewski T.M."/>
            <person name="Davidsen T.M."/>
            <person name="Wayne K.J."/>
            <person name="Tettelin H."/>
            <person name="Glass J.I."/>
            <person name="Rusch D."/>
            <person name="Podicherti R."/>
            <person name="Tsui H.-C.T."/>
            <person name="Winkler M.E."/>
        </authorList>
    </citation>
    <scope>NUCLEOTIDE SEQUENCE</scope>
</reference>
<organism evidence="3">
    <name type="scientific">marine metagenome</name>
    <dbReference type="NCBI Taxonomy" id="408172"/>
    <lineage>
        <taxon>unclassified sequences</taxon>
        <taxon>metagenomes</taxon>
        <taxon>ecological metagenomes</taxon>
    </lineage>
</organism>
<evidence type="ECO:0000256" key="1">
    <source>
        <dbReference type="ARBA" id="ARBA00022729"/>
    </source>
</evidence>
<dbReference type="AlphaFoldDB" id="A0A381N302"/>
<dbReference type="SUPFAM" id="SSF69318">
    <property type="entry name" value="Integrin alpha N-terminal domain"/>
    <property type="match status" value="1"/>
</dbReference>
<feature type="domain" description="ASPIC/UnbV" evidence="2">
    <location>
        <begin position="701"/>
        <end position="766"/>
    </location>
</feature>
<keyword evidence="1" id="KW-0732">Signal</keyword>
<accession>A0A381N302</accession>
<dbReference type="Gene3D" id="2.130.10.130">
    <property type="entry name" value="Integrin alpha, N-terminal"/>
    <property type="match status" value="2"/>
</dbReference>
<gene>
    <name evidence="3" type="ORF">METZ01_LOCUS1739</name>
</gene>
<dbReference type="InterPro" id="IPR028994">
    <property type="entry name" value="Integrin_alpha_N"/>
</dbReference>
<dbReference type="Pfam" id="PF13517">
    <property type="entry name" value="FG-GAP_3"/>
    <property type="match status" value="2"/>
</dbReference>
<dbReference type="InterPro" id="IPR013517">
    <property type="entry name" value="FG-GAP"/>
</dbReference>
<evidence type="ECO:0000313" key="3">
    <source>
        <dbReference type="EMBL" id="SUZ48885.1"/>
    </source>
</evidence>
<sequence>MMQYPRSAYSVTTVIICVAVIVLAAHVVHTQSASQSTNPLSLPVGAQQLFGDREQLDQNLWAPEVLAQQYERRFVALWDALLTRDDKFAILAAVPFSKLTMGTPRQVEMLDLGIQRSQFGAPTVDLDPAAWKRLLARFQREGYVIEQTEWHHSKFEMPQNERPASSEVVSVIHATRDNPAHRVILRAALRVEWSPRVDAEDLPIPDHIVLKDVEMLERHAPAAFQEVFTVERTQTRYPLGPLLVQDLDGDGLSEIILGGFNQTLWNRGNGQFAAEPFLADDQHVFSDAGILADFTNDGYADFVAVNTSLHPFLFEGSAEGQFVKKGYQISEATFEQPRSLTAGDIDADGDLDLFIANYKSAYIGGQMPSPYYDANDGFPAALLRNEGDGSFTDVTDVAGLGRKRFRRTYSSSFVDLDEDRDMDLLVVSDFAGFDMYLNDGHGQFEDVTEVFGRDRYMFGMSHTFGDYDLDGDLDFYVIGMSSTTARRLDSLGLGRNDKPEHNALRQAMGYGNRMFLRNGNVFAPASFNADVARTGWSWGTSSFDFDNDGDKDIFVANGHISGGSTQDYCTTFWRHDIYTDDSQDNVARENMFQFVMTPLQETEISWNGYEHKVLLMNHGGTGFTNVAYLLGVGFEYDGRAVVTEDLDADGRVDLLVLEIKSGGGAGDQNDQILHVYQNRLREAGNWVGVRLDPASSNRSPIGATVTVVTATGSQMTRFVTGDSFSAQHSATAHFGLGALTAIDSIEIQWADGTHQRIEDPALNQYLAIPLSDD</sequence>
<name>A0A381N302_9ZZZZ</name>
<dbReference type="InterPro" id="IPR027039">
    <property type="entry name" value="Crtac1"/>
</dbReference>
<dbReference type="EMBL" id="UINC01000091">
    <property type="protein sequence ID" value="SUZ48885.1"/>
    <property type="molecule type" value="Genomic_DNA"/>
</dbReference>
<evidence type="ECO:0000259" key="2">
    <source>
        <dbReference type="Pfam" id="PF07593"/>
    </source>
</evidence>
<dbReference type="PANTHER" id="PTHR16026">
    <property type="entry name" value="CARTILAGE ACIDIC PROTEIN 1"/>
    <property type="match status" value="1"/>
</dbReference>
<dbReference type="PANTHER" id="PTHR16026:SF0">
    <property type="entry name" value="CARTILAGE ACIDIC PROTEIN 1"/>
    <property type="match status" value="1"/>
</dbReference>
<protein>
    <recommendedName>
        <fullName evidence="2">ASPIC/UnbV domain-containing protein</fullName>
    </recommendedName>
</protein>
<proteinExistence type="predicted"/>
<dbReference type="InterPro" id="IPR011519">
    <property type="entry name" value="UnbV_ASPIC"/>
</dbReference>
<dbReference type="Pfam" id="PF07593">
    <property type="entry name" value="UnbV_ASPIC"/>
    <property type="match status" value="1"/>
</dbReference>